<feature type="transmembrane region" description="Helical" evidence="1">
    <location>
        <begin position="194"/>
        <end position="213"/>
    </location>
</feature>
<accession>A0A0J6FP08</accession>
<keyword evidence="3" id="KW-1185">Reference proteome</keyword>
<dbReference type="RefSeq" id="WP_048313074.1">
    <property type="nucleotide sequence ID" value="NZ_CP119526.1"/>
</dbReference>
<feature type="transmembrane region" description="Helical" evidence="1">
    <location>
        <begin position="220"/>
        <end position="239"/>
    </location>
</feature>
<feature type="transmembrane region" description="Helical" evidence="1">
    <location>
        <begin position="155"/>
        <end position="174"/>
    </location>
</feature>
<dbReference type="STRING" id="157733.AB986_18320"/>
<evidence type="ECO:0000313" key="3">
    <source>
        <dbReference type="Proteomes" id="UP000035996"/>
    </source>
</evidence>
<feature type="transmembrane region" description="Helical" evidence="1">
    <location>
        <begin position="74"/>
        <end position="91"/>
    </location>
</feature>
<dbReference type="EMBL" id="LELK01000009">
    <property type="protein sequence ID" value="KMM36097.1"/>
    <property type="molecule type" value="Genomic_DNA"/>
</dbReference>
<protein>
    <submittedName>
        <fullName evidence="2">Uncharacterized protein</fullName>
    </submittedName>
</protein>
<feature type="transmembrane region" description="Helical" evidence="1">
    <location>
        <begin position="6"/>
        <end position="23"/>
    </location>
</feature>
<comment type="caution">
    <text evidence="2">The sequence shown here is derived from an EMBL/GenBank/DDBJ whole genome shotgun (WGS) entry which is preliminary data.</text>
</comment>
<feature type="transmembrane region" description="Helical" evidence="1">
    <location>
        <begin position="30"/>
        <end position="54"/>
    </location>
</feature>
<feature type="transmembrane region" description="Helical" evidence="1">
    <location>
        <begin position="123"/>
        <end position="143"/>
    </location>
</feature>
<dbReference type="AlphaFoldDB" id="A0A0J6FP08"/>
<feature type="transmembrane region" description="Helical" evidence="1">
    <location>
        <begin position="245"/>
        <end position="265"/>
    </location>
</feature>
<evidence type="ECO:0000256" key="1">
    <source>
        <dbReference type="SAM" id="Phobius"/>
    </source>
</evidence>
<keyword evidence="1" id="KW-0472">Membrane</keyword>
<keyword evidence="1" id="KW-1133">Transmembrane helix</keyword>
<dbReference type="OrthoDB" id="1680238at2"/>
<evidence type="ECO:0000313" key="2">
    <source>
        <dbReference type="EMBL" id="KMM36097.1"/>
    </source>
</evidence>
<gene>
    <name evidence="2" type="ORF">AB986_18320</name>
</gene>
<feature type="transmembrane region" description="Helical" evidence="1">
    <location>
        <begin position="98"/>
        <end position="117"/>
    </location>
</feature>
<organism evidence="2 3">
    <name type="scientific">Guptibacillus hwajinpoensis</name>
    <dbReference type="NCBI Taxonomy" id="208199"/>
    <lineage>
        <taxon>Bacteria</taxon>
        <taxon>Bacillati</taxon>
        <taxon>Bacillota</taxon>
        <taxon>Bacilli</taxon>
        <taxon>Bacillales</taxon>
        <taxon>Guptibacillaceae</taxon>
        <taxon>Guptibacillus</taxon>
    </lineage>
</organism>
<reference evidence="2" key="1">
    <citation type="submission" date="2015-06" db="EMBL/GenBank/DDBJ databases">
        <authorList>
            <person name="Liu B."/>
            <person name="Wang J."/>
            <person name="Zhu Y."/>
            <person name="Liu G."/>
            <person name="Chen Q."/>
            <person name="Zheng C."/>
            <person name="Che J."/>
            <person name="Ge C."/>
            <person name="Shi H."/>
            <person name="Pan Z."/>
            <person name="Liu X."/>
        </authorList>
    </citation>
    <scope>NUCLEOTIDE SEQUENCE [LARGE SCALE GENOMIC DNA]</scope>
    <source>
        <strain evidence="2">DSM 16346</strain>
    </source>
</reference>
<sequence length="275" mass="32394">MANYIPYLLLTVISIGVLLWIFISTKDLSYLVYYFLIAGLAYVFEYIILILMNSYTYKPHLVSIGVYDSILGDLSSQAFSVPAAAILVTVYQVRLKGVLPLVILFMGIEKLFLYLNIYDHNWWRTYYTGIFLFLTFFLSKWFYRMIIKVTLLRFVALFFSLIFFLSNGLFLLFLVMPEVHFEVGWFENSYRDNIAFSTLLIIGESLLLTLALYIRRYSVIGILFLFTLVHYYFVQVSVFHVSNEYVYLILIGLTVSSYFFILWGNDIWIKKQMKM</sequence>
<keyword evidence="1" id="KW-0812">Transmembrane</keyword>
<dbReference type="Proteomes" id="UP000035996">
    <property type="component" value="Unassembled WGS sequence"/>
</dbReference>
<name>A0A0J6FP08_9BACL</name>
<proteinExistence type="predicted"/>